<dbReference type="RefSeq" id="XP_067917857.1">
    <property type="nucleotide sequence ID" value="XM_068070167.1"/>
</dbReference>
<dbReference type="GeneID" id="94433378"/>
<dbReference type="PROSITE" id="PS50102">
    <property type="entry name" value="RRM"/>
    <property type="match status" value="1"/>
</dbReference>
<reference evidence="4 5" key="1">
    <citation type="journal article" date="2017" name="Int. J. Parasitol.">
        <title>The genome of the protozoan parasite Cystoisospora suis and a reverse vaccinology approach to identify vaccine candidates.</title>
        <authorList>
            <person name="Palmieri N."/>
            <person name="Shrestha A."/>
            <person name="Ruttkowski B."/>
            <person name="Beck T."/>
            <person name="Vogl C."/>
            <person name="Tomley F."/>
            <person name="Blake D.P."/>
            <person name="Joachim A."/>
        </authorList>
    </citation>
    <scope>NUCLEOTIDE SEQUENCE [LARGE SCALE GENOMIC DNA]</scope>
    <source>
        <strain evidence="4 5">Wien I</strain>
    </source>
</reference>
<dbReference type="Gene3D" id="3.30.70.330">
    <property type="match status" value="1"/>
</dbReference>
<feature type="compositionally biased region" description="Gly residues" evidence="2">
    <location>
        <begin position="196"/>
        <end position="205"/>
    </location>
</feature>
<dbReference type="InterPro" id="IPR035979">
    <property type="entry name" value="RBD_domain_sf"/>
</dbReference>
<evidence type="ECO:0000313" key="5">
    <source>
        <dbReference type="Proteomes" id="UP000221165"/>
    </source>
</evidence>
<protein>
    <submittedName>
        <fullName evidence="4">Rna recognition motif-containing protein</fullName>
    </submittedName>
</protein>
<feature type="domain" description="RRM" evidence="3">
    <location>
        <begin position="6"/>
        <end position="84"/>
    </location>
</feature>
<keyword evidence="1" id="KW-0694">RNA-binding</keyword>
<evidence type="ECO:0000256" key="1">
    <source>
        <dbReference type="PROSITE-ProRule" id="PRU00176"/>
    </source>
</evidence>
<feature type="compositionally biased region" description="Basic and acidic residues" evidence="2">
    <location>
        <begin position="177"/>
        <end position="195"/>
    </location>
</feature>
<accession>A0A2C6KF12</accession>
<evidence type="ECO:0000259" key="3">
    <source>
        <dbReference type="PROSITE" id="PS50102"/>
    </source>
</evidence>
<evidence type="ECO:0000313" key="4">
    <source>
        <dbReference type="EMBL" id="PHJ16127.1"/>
    </source>
</evidence>
<dbReference type="PANTHER" id="PTHR48034">
    <property type="entry name" value="TRANSFORMER-2 SEX-DETERMINING PROTEIN-RELATED"/>
    <property type="match status" value="1"/>
</dbReference>
<dbReference type="VEuPathDB" id="ToxoDB:CSUI_010060"/>
<comment type="caution">
    <text evidence="4">The sequence shown here is derived from an EMBL/GenBank/DDBJ whole genome shotgun (WGS) entry which is preliminary data.</text>
</comment>
<feature type="region of interest" description="Disordered" evidence="2">
    <location>
        <begin position="84"/>
        <end position="124"/>
    </location>
</feature>
<sequence length="219" mass="25256">MSKIGCSLLIRNLCFDTSPERVRQIFEKFGRVRDVYLPLDHFTKRPRGFGFVEFYDEALAREAMREMDRTFIDGNEISVIIAQDRRKSPETMRRHLEQARRTGPGGRGYTPRRREDYRGGGRGYVPGDIREMDVRYAETDGIRPAGMWPSRGGMPGRGVGGRSRSRSPRGGRRRSYSPRDYDPRYRGREGYDRGSRYGGHGGYDGYPGRAYRGRSRSPR</sequence>
<dbReference type="AlphaFoldDB" id="A0A2C6KF12"/>
<dbReference type="EMBL" id="MIGC01006595">
    <property type="protein sequence ID" value="PHJ16127.1"/>
    <property type="molecule type" value="Genomic_DNA"/>
</dbReference>
<organism evidence="4 5">
    <name type="scientific">Cystoisospora suis</name>
    <dbReference type="NCBI Taxonomy" id="483139"/>
    <lineage>
        <taxon>Eukaryota</taxon>
        <taxon>Sar</taxon>
        <taxon>Alveolata</taxon>
        <taxon>Apicomplexa</taxon>
        <taxon>Conoidasida</taxon>
        <taxon>Coccidia</taxon>
        <taxon>Eucoccidiorida</taxon>
        <taxon>Eimeriorina</taxon>
        <taxon>Sarcocystidae</taxon>
        <taxon>Cystoisospora</taxon>
    </lineage>
</organism>
<feature type="compositionally biased region" description="Basic and acidic residues" evidence="2">
    <location>
        <begin position="84"/>
        <end position="100"/>
    </location>
</feature>
<proteinExistence type="predicted"/>
<feature type="region of interest" description="Disordered" evidence="2">
    <location>
        <begin position="142"/>
        <end position="219"/>
    </location>
</feature>
<dbReference type="InterPro" id="IPR050441">
    <property type="entry name" value="RBM"/>
</dbReference>
<name>A0A2C6KF12_9APIC</name>
<dbReference type="Pfam" id="PF00076">
    <property type="entry name" value="RRM_1"/>
    <property type="match status" value="1"/>
</dbReference>
<dbReference type="GO" id="GO:0003723">
    <property type="term" value="F:RNA binding"/>
    <property type="evidence" value="ECO:0007669"/>
    <property type="project" value="UniProtKB-UniRule"/>
</dbReference>
<keyword evidence="5" id="KW-1185">Reference proteome</keyword>
<dbReference type="SMART" id="SM00360">
    <property type="entry name" value="RRM"/>
    <property type="match status" value="1"/>
</dbReference>
<feature type="compositionally biased region" description="Basic residues" evidence="2">
    <location>
        <begin position="163"/>
        <end position="176"/>
    </location>
</feature>
<dbReference type="Proteomes" id="UP000221165">
    <property type="component" value="Unassembled WGS sequence"/>
</dbReference>
<dbReference type="SUPFAM" id="SSF54928">
    <property type="entry name" value="RNA-binding domain, RBD"/>
    <property type="match status" value="1"/>
</dbReference>
<dbReference type="InterPro" id="IPR000504">
    <property type="entry name" value="RRM_dom"/>
</dbReference>
<dbReference type="InterPro" id="IPR012677">
    <property type="entry name" value="Nucleotide-bd_a/b_plait_sf"/>
</dbReference>
<dbReference type="OrthoDB" id="439808at2759"/>
<gene>
    <name evidence="4" type="ORF">CSUI_010060</name>
</gene>
<evidence type="ECO:0000256" key="2">
    <source>
        <dbReference type="SAM" id="MobiDB-lite"/>
    </source>
</evidence>